<keyword evidence="1" id="KW-0732">Signal</keyword>
<reference evidence="2" key="1">
    <citation type="submission" date="2023-07" db="EMBL/GenBank/DDBJ databases">
        <authorList>
            <consortium name="CYATHOMIX"/>
        </authorList>
    </citation>
    <scope>NUCLEOTIDE SEQUENCE</scope>
    <source>
        <strain evidence="2">N/A</strain>
    </source>
</reference>
<organism evidence="2 3">
    <name type="scientific">Cylicocyclus nassatus</name>
    <name type="common">Nematode worm</name>
    <dbReference type="NCBI Taxonomy" id="53992"/>
    <lineage>
        <taxon>Eukaryota</taxon>
        <taxon>Metazoa</taxon>
        <taxon>Ecdysozoa</taxon>
        <taxon>Nematoda</taxon>
        <taxon>Chromadorea</taxon>
        <taxon>Rhabditida</taxon>
        <taxon>Rhabditina</taxon>
        <taxon>Rhabditomorpha</taxon>
        <taxon>Strongyloidea</taxon>
        <taxon>Strongylidae</taxon>
        <taxon>Cylicocyclus</taxon>
    </lineage>
</organism>
<protein>
    <submittedName>
        <fullName evidence="2">Uncharacterized protein</fullName>
    </submittedName>
</protein>
<comment type="caution">
    <text evidence="2">The sequence shown here is derived from an EMBL/GenBank/DDBJ whole genome shotgun (WGS) entry which is preliminary data.</text>
</comment>
<evidence type="ECO:0000256" key="1">
    <source>
        <dbReference type="SAM" id="SignalP"/>
    </source>
</evidence>
<dbReference type="Proteomes" id="UP001176961">
    <property type="component" value="Unassembled WGS sequence"/>
</dbReference>
<feature type="chain" id="PRO_5041334801" evidence="1">
    <location>
        <begin position="20"/>
        <end position="78"/>
    </location>
</feature>
<dbReference type="EMBL" id="CATQJL010000112">
    <property type="protein sequence ID" value="CAJ0595015.1"/>
    <property type="molecule type" value="Genomic_DNA"/>
</dbReference>
<feature type="signal peptide" evidence="1">
    <location>
        <begin position="1"/>
        <end position="19"/>
    </location>
</feature>
<proteinExistence type="predicted"/>
<evidence type="ECO:0000313" key="3">
    <source>
        <dbReference type="Proteomes" id="UP001176961"/>
    </source>
</evidence>
<sequence length="78" mass="8862">MKIILLLVALFCMTTSVDTCSSDGRAACMQFCSRSVNGRYSKRMIKGFCEVRQKCETSGRKRICRKLPVCICRFPSIK</sequence>
<gene>
    <name evidence="2" type="ORF">CYNAS_LOCUS6998</name>
</gene>
<name>A0AA36GMV1_CYLNA</name>
<accession>A0AA36GMV1</accession>
<dbReference type="AlphaFoldDB" id="A0AA36GMV1"/>
<keyword evidence="3" id="KW-1185">Reference proteome</keyword>
<evidence type="ECO:0000313" key="2">
    <source>
        <dbReference type="EMBL" id="CAJ0595015.1"/>
    </source>
</evidence>